<dbReference type="PANTHER" id="PTHR31230:SF1">
    <property type="entry name" value="MYELOID-DERIVED GROWTH FACTOR"/>
    <property type="match status" value="1"/>
</dbReference>
<keyword evidence="1" id="KW-0732">Signal</keyword>
<keyword evidence="3" id="KW-1185">Reference proteome</keyword>
<sequence>MRLIACLLPFLASANDVHEEEEFIVYPGGEEHSFSKSMGEFKCTYTYITQGGTNEAWNMVVGRNADGTGYSCTVSRDNQMTYLYTETFTLKIEGASIEHFVVYGNEERRLLTPETKQRGKSIVESTDDFGHEVAKISVIGRAKKTDL</sequence>
<feature type="chain" id="PRO_5047398807" evidence="1">
    <location>
        <begin position="20"/>
        <end position="147"/>
    </location>
</feature>
<reference evidence="2 3" key="1">
    <citation type="submission" date="2021-04" db="EMBL/GenBank/DDBJ databases">
        <authorList>
            <person name="Bliznina A."/>
        </authorList>
    </citation>
    <scope>NUCLEOTIDE SEQUENCE [LARGE SCALE GENOMIC DNA]</scope>
</reference>
<evidence type="ECO:0000313" key="2">
    <source>
        <dbReference type="EMBL" id="CAG5096170.1"/>
    </source>
</evidence>
<evidence type="ECO:0000313" key="3">
    <source>
        <dbReference type="Proteomes" id="UP001158576"/>
    </source>
</evidence>
<dbReference type="Pfam" id="PF10572">
    <property type="entry name" value="UPF0556"/>
    <property type="match status" value="1"/>
</dbReference>
<accession>A0ABN7SEZ9</accession>
<feature type="signal peptide" evidence="1">
    <location>
        <begin position="1"/>
        <end position="19"/>
    </location>
</feature>
<evidence type="ECO:0000256" key="1">
    <source>
        <dbReference type="SAM" id="SignalP"/>
    </source>
</evidence>
<organism evidence="2 3">
    <name type="scientific">Oikopleura dioica</name>
    <name type="common">Tunicate</name>
    <dbReference type="NCBI Taxonomy" id="34765"/>
    <lineage>
        <taxon>Eukaryota</taxon>
        <taxon>Metazoa</taxon>
        <taxon>Chordata</taxon>
        <taxon>Tunicata</taxon>
        <taxon>Appendicularia</taxon>
        <taxon>Copelata</taxon>
        <taxon>Oikopleuridae</taxon>
        <taxon>Oikopleura</taxon>
    </lineage>
</organism>
<dbReference type="PANTHER" id="PTHR31230">
    <property type="entry name" value="MYELOID-DERIVED GROWTH FACTOR MYDGF"/>
    <property type="match status" value="1"/>
</dbReference>
<protein>
    <submittedName>
        <fullName evidence="2">Oidioi.mRNA.OKI2018_I69.XSR.g14501.t1.cds</fullName>
    </submittedName>
</protein>
<dbReference type="Proteomes" id="UP001158576">
    <property type="component" value="Chromosome XSR"/>
</dbReference>
<name>A0ABN7SEZ9_OIKDI</name>
<dbReference type="EMBL" id="OU015569">
    <property type="protein sequence ID" value="CAG5096170.1"/>
    <property type="molecule type" value="Genomic_DNA"/>
</dbReference>
<gene>
    <name evidence="2" type="ORF">OKIOD_LOCUS6059</name>
</gene>
<dbReference type="InterPro" id="IPR018887">
    <property type="entry name" value="MYDGF"/>
</dbReference>
<proteinExistence type="predicted"/>